<dbReference type="PROSITE" id="PS50157">
    <property type="entry name" value="ZINC_FINGER_C2H2_2"/>
    <property type="match status" value="4"/>
</dbReference>
<keyword evidence="1" id="KW-0479">Metal-binding</keyword>
<evidence type="ECO:0000256" key="7">
    <source>
        <dbReference type="PROSITE-ProRule" id="PRU00042"/>
    </source>
</evidence>
<evidence type="ECO:0000313" key="10">
    <source>
        <dbReference type="Proteomes" id="UP000728032"/>
    </source>
</evidence>
<dbReference type="Pfam" id="PF00096">
    <property type="entry name" value="zf-C2H2"/>
    <property type="match status" value="2"/>
</dbReference>
<keyword evidence="3 7" id="KW-0863">Zinc-finger</keyword>
<dbReference type="Gene3D" id="3.30.160.60">
    <property type="entry name" value="Classic Zinc Finger"/>
    <property type="match status" value="4"/>
</dbReference>
<dbReference type="GO" id="GO:0000978">
    <property type="term" value="F:RNA polymerase II cis-regulatory region sequence-specific DNA binding"/>
    <property type="evidence" value="ECO:0007669"/>
    <property type="project" value="TreeGrafter"/>
</dbReference>
<dbReference type="GO" id="GO:0008270">
    <property type="term" value="F:zinc ion binding"/>
    <property type="evidence" value="ECO:0007669"/>
    <property type="project" value="UniProtKB-KW"/>
</dbReference>
<dbReference type="FunFam" id="3.30.160.60:FF:000032">
    <property type="entry name" value="Krueppel-like factor 4"/>
    <property type="match status" value="1"/>
</dbReference>
<protein>
    <recommendedName>
        <fullName evidence="8">C2H2-type domain-containing protein</fullName>
    </recommendedName>
</protein>
<dbReference type="PANTHER" id="PTHR23235">
    <property type="entry name" value="KRUEPPEL-LIKE TRANSCRIPTION FACTOR"/>
    <property type="match status" value="1"/>
</dbReference>
<feature type="domain" description="C2H2-type" evidence="8">
    <location>
        <begin position="10"/>
        <end position="39"/>
    </location>
</feature>
<feature type="domain" description="C2H2-type" evidence="8">
    <location>
        <begin position="91"/>
        <end position="120"/>
    </location>
</feature>
<dbReference type="AlphaFoldDB" id="A0A7R9R2U7"/>
<evidence type="ECO:0000256" key="6">
    <source>
        <dbReference type="ARBA" id="ARBA00023163"/>
    </source>
</evidence>
<dbReference type="InterPro" id="IPR036236">
    <property type="entry name" value="Znf_C2H2_sf"/>
</dbReference>
<dbReference type="PANTHER" id="PTHR23235:SF49">
    <property type="entry name" value="WILMS TUMOR PROTEIN"/>
    <property type="match status" value="1"/>
</dbReference>
<sequence>MRTHTGEKPYVCDWPGCEWRFAIKGNLDEHKRVHAGEKFFICDWPGMYSARCYRNCSFYPYFVTLIGCTRSYTQNSHLRRHKLVHTEEKPFACDWPNCNYRSVRSCDVANHRVTHTGEKRFVCEVVGCEKAFTRGHHLRRHMLTNHSIETYEENAEADEE</sequence>
<evidence type="ECO:0000256" key="3">
    <source>
        <dbReference type="ARBA" id="ARBA00022771"/>
    </source>
</evidence>
<dbReference type="EMBL" id="OC970713">
    <property type="protein sequence ID" value="CAD7666813.1"/>
    <property type="molecule type" value="Genomic_DNA"/>
</dbReference>
<accession>A0A7R9R2U7</accession>
<keyword evidence="2" id="KW-0677">Repeat</keyword>
<dbReference type="PROSITE" id="PS00028">
    <property type="entry name" value="ZINC_FINGER_C2H2_1"/>
    <property type="match status" value="2"/>
</dbReference>
<dbReference type="EMBL" id="CAJPVJ010055888">
    <property type="protein sequence ID" value="CAG2183669.1"/>
    <property type="molecule type" value="Genomic_DNA"/>
</dbReference>
<evidence type="ECO:0000256" key="1">
    <source>
        <dbReference type="ARBA" id="ARBA00022723"/>
    </source>
</evidence>
<proteinExistence type="predicted"/>
<dbReference type="InterPro" id="IPR013087">
    <property type="entry name" value="Znf_C2H2_type"/>
</dbReference>
<feature type="domain" description="C2H2-type" evidence="8">
    <location>
        <begin position="121"/>
        <end position="151"/>
    </location>
</feature>
<dbReference type="SUPFAM" id="SSF57667">
    <property type="entry name" value="beta-beta-alpha zinc fingers"/>
    <property type="match status" value="3"/>
</dbReference>
<dbReference type="OrthoDB" id="6500421at2759"/>
<feature type="non-terminal residue" evidence="9">
    <location>
        <position position="160"/>
    </location>
</feature>
<name>A0A7R9R2U7_9ACAR</name>
<keyword evidence="6" id="KW-0804">Transcription</keyword>
<dbReference type="GO" id="GO:0000981">
    <property type="term" value="F:DNA-binding transcription factor activity, RNA polymerase II-specific"/>
    <property type="evidence" value="ECO:0007669"/>
    <property type="project" value="TreeGrafter"/>
</dbReference>
<evidence type="ECO:0000256" key="4">
    <source>
        <dbReference type="ARBA" id="ARBA00022833"/>
    </source>
</evidence>
<dbReference type="FunFam" id="3.30.160.60:FF:000125">
    <property type="entry name" value="Putative zinc finger protein 143"/>
    <property type="match status" value="1"/>
</dbReference>
<keyword evidence="5" id="KW-0805">Transcription regulation</keyword>
<feature type="domain" description="C2H2-type" evidence="8">
    <location>
        <begin position="54"/>
        <end position="90"/>
    </location>
</feature>
<reference evidence="9" key="1">
    <citation type="submission" date="2020-11" db="EMBL/GenBank/DDBJ databases">
        <authorList>
            <person name="Tran Van P."/>
        </authorList>
    </citation>
    <scope>NUCLEOTIDE SEQUENCE</scope>
</reference>
<dbReference type="SMART" id="SM00355">
    <property type="entry name" value="ZnF_C2H2"/>
    <property type="match status" value="4"/>
</dbReference>
<evidence type="ECO:0000313" key="9">
    <source>
        <dbReference type="EMBL" id="CAD7666813.1"/>
    </source>
</evidence>
<keyword evidence="4" id="KW-0862">Zinc</keyword>
<keyword evidence="10" id="KW-1185">Reference proteome</keyword>
<evidence type="ECO:0000259" key="8">
    <source>
        <dbReference type="PROSITE" id="PS50157"/>
    </source>
</evidence>
<organism evidence="9">
    <name type="scientific">Oppiella nova</name>
    <dbReference type="NCBI Taxonomy" id="334625"/>
    <lineage>
        <taxon>Eukaryota</taxon>
        <taxon>Metazoa</taxon>
        <taxon>Ecdysozoa</taxon>
        <taxon>Arthropoda</taxon>
        <taxon>Chelicerata</taxon>
        <taxon>Arachnida</taxon>
        <taxon>Acari</taxon>
        <taxon>Acariformes</taxon>
        <taxon>Sarcoptiformes</taxon>
        <taxon>Oribatida</taxon>
        <taxon>Brachypylina</taxon>
        <taxon>Oppioidea</taxon>
        <taxon>Oppiidae</taxon>
        <taxon>Oppiella</taxon>
    </lineage>
</organism>
<evidence type="ECO:0000256" key="2">
    <source>
        <dbReference type="ARBA" id="ARBA00022737"/>
    </source>
</evidence>
<gene>
    <name evidence="9" type="ORF">ONB1V03_LOCUS23089</name>
</gene>
<dbReference type="Proteomes" id="UP000728032">
    <property type="component" value="Unassembled WGS sequence"/>
</dbReference>
<evidence type="ECO:0000256" key="5">
    <source>
        <dbReference type="ARBA" id="ARBA00023015"/>
    </source>
</evidence>